<dbReference type="InterPro" id="IPR019080">
    <property type="entry name" value="YqaJ_viral_recombinase"/>
</dbReference>
<name>A0ABQ2D8Q2_9BACI</name>
<dbReference type="Pfam" id="PF09588">
    <property type="entry name" value="YqaJ"/>
    <property type="match status" value="1"/>
</dbReference>
<reference evidence="3" key="1">
    <citation type="journal article" date="2019" name="Int. J. Syst. Evol. Microbiol.">
        <title>The Global Catalogue of Microorganisms (GCM) 10K type strain sequencing project: providing services to taxonomists for standard genome sequencing and annotation.</title>
        <authorList>
            <consortium name="The Broad Institute Genomics Platform"/>
            <consortium name="The Broad Institute Genome Sequencing Center for Infectious Disease"/>
            <person name="Wu L."/>
            <person name="Ma J."/>
        </authorList>
    </citation>
    <scope>NUCLEOTIDE SEQUENCE [LARGE SCALE GENOMIC DNA]</scope>
    <source>
        <strain evidence="3">JCM 30071</strain>
    </source>
</reference>
<evidence type="ECO:0000313" key="3">
    <source>
        <dbReference type="Proteomes" id="UP000634435"/>
    </source>
</evidence>
<feature type="domain" description="YqaJ viral recombinase" evidence="1">
    <location>
        <begin position="6"/>
        <end position="127"/>
    </location>
</feature>
<comment type="caution">
    <text evidence="2">The sequence shown here is derived from an EMBL/GenBank/DDBJ whole genome shotgun (WGS) entry which is preliminary data.</text>
</comment>
<accession>A0ABQ2D8Q2</accession>
<evidence type="ECO:0000259" key="1">
    <source>
        <dbReference type="Pfam" id="PF09588"/>
    </source>
</evidence>
<dbReference type="InterPro" id="IPR011604">
    <property type="entry name" value="PDDEXK-like_dom_sf"/>
</dbReference>
<dbReference type="Proteomes" id="UP000634435">
    <property type="component" value="Unassembled WGS sequence"/>
</dbReference>
<gene>
    <name evidence="2" type="ORF">GCM10007111_08700</name>
</gene>
<proteinExistence type="predicted"/>
<evidence type="ECO:0000313" key="2">
    <source>
        <dbReference type="EMBL" id="GGJ48904.1"/>
    </source>
</evidence>
<dbReference type="Gene3D" id="3.90.320.10">
    <property type="match status" value="1"/>
</dbReference>
<protein>
    <recommendedName>
        <fullName evidence="1">YqaJ viral recombinase domain-containing protein</fullName>
    </recommendedName>
</protein>
<organism evidence="2 3">
    <name type="scientific">Virgibacillus kapii</name>
    <dbReference type="NCBI Taxonomy" id="1638645"/>
    <lineage>
        <taxon>Bacteria</taxon>
        <taxon>Bacillati</taxon>
        <taxon>Bacillota</taxon>
        <taxon>Bacilli</taxon>
        <taxon>Bacillales</taxon>
        <taxon>Bacillaceae</taxon>
        <taxon>Virgibacillus</taxon>
    </lineage>
</organism>
<dbReference type="InterPro" id="IPR011335">
    <property type="entry name" value="Restrct_endonuc-II-like"/>
</dbReference>
<dbReference type="EMBL" id="BMPN01000001">
    <property type="protein sequence ID" value="GGJ48904.1"/>
    <property type="molecule type" value="Genomic_DNA"/>
</dbReference>
<sequence>MITSTNDRHNFIGGSEANMIYMNYESKTFVDWWSKKLAGVTDETFTNINMAVGTLLESDVIDLYESIHGVKGIRDKQKVKGIARANTDYIINDKVSDVKVTAKAFEWFIKEKVPINYKRQLIHYLYIFELSKASIIAYQVNEDLFVDPFQDLSEDMIYEIEVNITPKEIQTHKEKLNYLEYCKEINIFPQQVTK</sequence>
<keyword evidence="3" id="KW-1185">Reference proteome</keyword>
<dbReference type="RefSeq" id="WP_188942195.1">
    <property type="nucleotide sequence ID" value="NZ_BMPN01000001.1"/>
</dbReference>
<dbReference type="SUPFAM" id="SSF52980">
    <property type="entry name" value="Restriction endonuclease-like"/>
    <property type="match status" value="1"/>
</dbReference>